<dbReference type="EMBL" id="RHLC01000016">
    <property type="protein sequence ID" value="TPP47599.1"/>
    <property type="molecule type" value="Genomic_DNA"/>
</dbReference>
<reference evidence="5" key="2">
    <citation type="submission" date="2019-02" db="EMBL/GenBank/DDBJ databases">
        <title>FDA dAtabase for Regulatory Grade micrObial Sequences (FDA-ARGOS): Supporting development and validation of Infectious Disease Dx tests.</title>
        <authorList>
            <person name="Duncan R."/>
            <person name="Fisher C."/>
            <person name="Tallon L."/>
            <person name="Sadzewicz L."/>
            <person name="Sengamalay N."/>
            <person name="Ott S."/>
            <person name="Godinez A."/>
            <person name="Nagaraj S."/>
            <person name="Vavikolanu K."/>
            <person name="Nadendla S."/>
            <person name="Aluvathingal J."/>
            <person name="Sichtig H."/>
        </authorList>
    </citation>
    <scope>NUCLEOTIDE SEQUENCE [LARGE SCALE GENOMIC DNA]</scope>
    <source>
        <strain evidence="5">FDAARGOS_361</strain>
    </source>
</reference>
<gene>
    <name evidence="3" type="ORF">CGC21_31205</name>
    <name evidence="2" type="ORF">LdCL_270010200</name>
</gene>
<evidence type="ECO:0000313" key="5">
    <source>
        <dbReference type="Proteomes" id="UP000318447"/>
    </source>
</evidence>
<feature type="region of interest" description="Disordered" evidence="1">
    <location>
        <begin position="493"/>
        <end position="512"/>
    </location>
</feature>
<reference evidence="2 4" key="1">
    <citation type="journal article" date="2018" name="Sci. Rep.">
        <title>A complete Leishmania donovani reference genome identifies novel genetic variations associated with virulence.</title>
        <authorList>
            <person name="Lypaczewski P."/>
            <person name="Hoshizaki J."/>
            <person name="Zhang W.-W."/>
            <person name="McCall L.-I."/>
            <person name="Torcivia-Rodriguez J."/>
            <person name="Simonyan V."/>
            <person name="Kaur A."/>
            <person name="Dewar K."/>
            <person name="Matlashewski G."/>
        </authorList>
    </citation>
    <scope>NUCLEOTIDE SEQUENCE [LARGE SCALE GENOMIC DNA]</scope>
    <source>
        <strain evidence="2 4">LdCL</strain>
    </source>
</reference>
<feature type="compositionally biased region" description="Basic and acidic residues" evidence="1">
    <location>
        <begin position="493"/>
        <end position="505"/>
    </location>
</feature>
<dbReference type="OrthoDB" id="244442at2759"/>
<dbReference type="Proteomes" id="UP000274082">
    <property type="component" value="Chromosome 27"/>
</dbReference>
<feature type="compositionally biased region" description="Polar residues" evidence="1">
    <location>
        <begin position="465"/>
        <end position="486"/>
    </location>
</feature>
<feature type="region of interest" description="Disordered" evidence="1">
    <location>
        <begin position="347"/>
        <end position="372"/>
    </location>
</feature>
<proteinExistence type="predicted"/>
<evidence type="ECO:0000313" key="3">
    <source>
        <dbReference type="EMBL" id="TPP47599.1"/>
    </source>
</evidence>
<evidence type="ECO:0000256" key="1">
    <source>
        <dbReference type="SAM" id="MobiDB-lite"/>
    </source>
</evidence>
<name>A0A3S7X0F9_LEIDO</name>
<accession>A0A3S7X0F9</accession>
<dbReference type="VEuPathDB" id="TriTrypDB:LDHU3_27.0700"/>
<dbReference type="Proteomes" id="UP000318447">
    <property type="component" value="Unassembled WGS sequence"/>
</dbReference>
<keyword evidence="4" id="KW-1185">Reference proteome</keyword>
<dbReference type="AlphaFoldDB" id="A0A3S7X0F9"/>
<reference evidence="3" key="3">
    <citation type="submission" date="2019-02" db="EMBL/GenBank/DDBJ databases">
        <title>FDA dAtabase for Regulatory Grade micrObial Sequences (FDA-ARGOS): Supporting development and validation of Infectious Disease Dx tests.</title>
        <authorList>
            <person name="Duncan R."/>
            <person name="Fisher C."/>
            <person name="Tallon L.J."/>
            <person name="Sadzewicz L."/>
            <person name="Sengamalay N."/>
            <person name="Ott S."/>
            <person name="Godinez A."/>
            <person name="Nagaraj S."/>
            <person name="Nadendla S."/>
            <person name="Sichtig H."/>
        </authorList>
    </citation>
    <scope>NUCLEOTIDE SEQUENCE</scope>
    <source>
        <strain evidence="3">FDAARGOS_361</strain>
    </source>
</reference>
<dbReference type="EMBL" id="CP029526">
    <property type="protein sequence ID" value="AYU79932.1"/>
    <property type="molecule type" value="Genomic_DNA"/>
</dbReference>
<evidence type="ECO:0000313" key="2">
    <source>
        <dbReference type="EMBL" id="AYU79932.1"/>
    </source>
</evidence>
<feature type="region of interest" description="Disordered" evidence="1">
    <location>
        <begin position="219"/>
        <end position="240"/>
    </location>
</feature>
<organism evidence="2 4">
    <name type="scientific">Leishmania donovani</name>
    <dbReference type="NCBI Taxonomy" id="5661"/>
    <lineage>
        <taxon>Eukaryota</taxon>
        <taxon>Discoba</taxon>
        <taxon>Euglenozoa</taxon>
        <taxon>Kinetoplastea</taxon>
        <taxon>Metakinetoplastina</taxon>
        <taxon>Trypanosomatida</taxon>
        <taxon>Trypanosomatidae</taxon>
        <taxon>Leishmaniinae</taxon>
        <taxon>Leishmania</taxon>
    </lineage>
</organism>
<sequence>MQSSTVTAALQDALEKGDIVELEQAITAAEDAIHVSAYSRKTPSSPLGRLIARAKNMYLVHMNACKVYVEPLREACKRLSERGIFEALVKARGAPDEVQLCMYTDLCNAESLRREIIEAQRLAVQLLDSTSAQEVDDFLTECSPFLEDRTILALVQRREDLIRETRRHTLGRTTTTPLRAGATKFVLNPSGHERNHRDPPECPRRFGLEDDCVSPGTGRHTRSAYCSSNGDGPTSYGGRAVCSEPSEEVASTSSSARAAYPALCDALEKARDSGLERAIMEGASPWMQTVRALRQQAYETVVHHEHNTRRQLEDAEEEGRAELYRSEMLSRVRRWTAAAEVFFAHHDEEKAAPKGGGEAGSTPRRPVPPLATAFPAPSLACLSSPPASRSQAATVAAADTANQPLTRVHATNSLSAYAFHSGARTLTPTRYSRAGAEATVEGAVFGSGVRHRVAEELHTPRLSRDTPNISPIKDMSTTSGVASWSEQDPLYHRDKAKAEWSDAPERGTPCGKVSEGSASAVAAILAGSSTANAMLPSLELRRIQARLRAVLQEEDIHRRDIEGTEDFDRSVFLFPVSARIALLRRTEAQRVRAF</sequence>
<protein>
    <submittedName>
        <fullName evidence="2">Uncharacterized protein</fullName>
    </submittedName>
</protein>
<evidence type="ECO:0000313" key="4">
    <source>
        <dbReference type="Proteomes" id="UP000274082"/>
    </source>
</evidence>
<dbReference type="VEuPathDB" id="TriTrypDB:LdCL_270010200"/>
<feature type="region of interest" description="Disordered" evidence="1">
    <location>
        <begin position="462"/>
        <end position="487"/>
    </location>
</feature>